<dbReference type="InterPro" id="IPR024270">
    <property type="entry name" value="Urocortin_II/III"/>
</dbReference>
<dbReference type="PANTHER" id="PTHR17575">
    <property type="entry name" value="UROCORTIN-2 AND 3"/>
    <property type="match status" value="1"/>
</dbReference>
<dbReference type="GO" id="GO:0051431">
    <property type="term" value="F:corticotropin-releasing hormone receptor 2 binding"/>
    <property type="evidence" value="ECO:0007669"/>
    <property type="project" value="InterPro"/>
</dbReference>
<dbReference type="Proteomes" id="UP000515203">
    <property type="component" value="Unplaced"/>
</dbReference>
<dbReference type="GO" id="GO:0005179">
    <property type="term" value="F:hormone activity"/>
    <property type="evidence" value="ECO:0007669"/>
    <property type="project" value="UniProtKB-KW"/>
</dbReference>
<evidence type="ECO:0000256" key="5">
    <source>
        <dbReference type="ARBA" id="ARBA00022702"/>
    </source>
</evidence>
<dbReference type="GO" id="GO:0009755">
    <property type="term" value="P:hormone-mediated signaling pathway"/>
    <property type="evidence" value="ECO:0007669"/>
    <property type="project" value="TreeGrafter"/>
</dbReference>
<feature type="domain" description="Corticotropin-releasing factor" evidence="9">
    <location>
        <begin position="73"/>
        <end position="109"/>
    </location>
</feature>
<dbReference type="GO" id="GO:0005615">
    <property type="term" value="C:extracellular space"/>
    <property type="evidence" value="ECO:0007669"/>
    <property type="project" value="InterPro"/>
</dbReference>
<evidence type="ECO:0000256" key="8">
    <source>
        <dbReference type="SAM" id="SignalP"/>
    </source>
</evidence>
<accession>A0A6P3EX23</accession>
<dbReference type="CTD" id="90226"/>
<feature type="chain" id="PRO_5027847855" evidence="8">
    <location>
        <begin position="20"/>
        <end position="110"/>
    </location>
</feature>
<dbReference type="GO" id="GO:0007189">
    <property type="term" value="P:adenylate cyclase-activating G protein-coupled receptor signaling pathway"/>
    <property type="evidence" value="ECO:0007669"/>
    <property type="project" value="TreeGrafter"/>
</dbReference>
<evidence type="ECO:0000313" key="11">
    <source>
        <dbReference type="RefSeq" id="XP_004625117.1"/>
    </source>
</evidence>
<dbReference type="FunCoup" id="A0A6P3EX23">
    <property type="interactions" value="458"/>
</dbReference>
<reference evidence="11" key="1">
    <citation type="submission" date="2025-08" db="UniProtKB">
        <authorList>
            <consortium name="RefSeq"/>
        </authorList>
    </citation>
    <scope>IDENTIFICATION</scope>
</reference>
<dbReference type="InParanoid" id="A0A6P3EX23"/>
<dbReference type="PANTHER" id="PTHR17575:SF0">
    <property type="entry name" value="UROCORTIN-2"/>
    <property type="match status" value="1"/>
</dbReference>
<evidence type="ECO:0000256" key="6">
    <source>
        <dbReference type="ARBA" id="ARBA00022729"/>
    </source>
</evidence>
<keyword evidence="10" id="KW-1185">Reference proteome</keyword>
<dbReference type="InterPro" id="IPR000187">
    <property type="entry name" value="CRF"/>
</dbReference>
<dbReference type="GeneID" id="101560386"/>
<feature type="signal peptide" evidence="8">
    <location>
        <begin position="1"/>
        <end position="19"/>
    </location>
</feature>
<name>A0A6P3EX23_OCTDE</name>
<dbReference type="OrthoDB" id="9837679at2759"/>
<proteinExistence type="inferred from homology"/>
<dbReference type="GO" id="GO:0007586">
    <property type="term" value="P:digestion"/>
    <property type="evidence" value="ECO:0007669"/>
    <property type="project" value="InterPro"/>
</dbReference>
<evidence type="ECO:0000256" key="2">
    <source>
        <dbReference type="ARBA" id="ARBA00009287"/>
    </source>
</evidence>
<protein>
    <submittedName>
        <fullName evidence="11">Urocortin-2</fullName>
    </submittedName>
</protein>
<evidence type="ECO:0000256" key="3">
    <source>
        <dbReference type="ARBA" id="ARBA00011328"/>
    </source>
</evidence>
<dbReference type="Pfam" id="PF00473">
    <property type="entry name" value="CRF"/>
    <property type="match status" value="1"/>
</dbReference>
<dbReference type="RefSeq" id="XP_004625117.1">
    <property type="nucleotide sequence ID" value="XM_004625060.1"/>
</dbReference>
<evidence type="ECO:0000259" key="9">
    <source>
        <dbReference type="Pfam" id="PF00473"/>
    </source>
</evidence>
<organism evidence="10 11">
    <name type="scientific">Octodon degus</name>
    <name type="common">Degu</name>
    <name type="synonym">Sciurus degus</name>
    <dbReference type="NCBI Taxonomy" id="10160"/>
    <lineage>
        <taxon>Eukaryota</taxon>
        <taxon>Metazoa</taxon>
        <taxon>Chordata</taxon>
        <taxon>Craniata</taxon>
        <taxon>Vertebrata</taxon>
        <taxon>Euteleostomi</taxon>
        <taxon>Mammalia</taxon>
        <taxon>Eutheria</taxon>
        <taxon>Euarchontoglires</taxon>
        <taxon>Glires</taxon>
        <taxon>Rodentia</taxon>
        <taxon>Hystricomorpha</taxon>
        <taxon>Octodontidae</taxon>
        <taxon>Octodon</taxon>
    </lineage>
</organism>
<keyword evidence="4" id="KW-0964">Secreted</keyword>
<keyword evidence="5" id="KW-0372">Hormone</keyword>
<evidence type="ECO:0000256" key="1">
    <source>
        <dbReference type="ARBA" id="ARBA00004613"/>
    </source>
</evidence>
<evidence type="ECO:0000256" key="4">
    <source>
        <dbReference type="ARBA" id="ARBA00022525"/>
    </source>
</evidence>
<comment type="function">
    <text evidence="7">Suppresses food intake, delays gastric emptying and decreases heat-induced edema. Might represent an endogenous ligand for maintaining homeostasis after stress.</text>
</comment>
<gene>
    <name evidence="11" type="primary">Ucn2</name>
</gene>
<sequence length="110" mass="11599">MTKWAPWVLTVLMLARVLAVPVTPFPALQIFPQNCSQTTPCLVASVSPSATTTGLSSALSRPRPGPRLGPRITLSLDVPIGLLQILLDQAQTRAAKEQAAANAHILAHVG</sequence>
<comment type="similarity">
    <text evidence="2">Belongs to the sauvagine/corticotropin-releasing factor/urotensin I family.</text>
</comment>
<comment type="subcellular location">
    <subcellularLocation>
        <location evidence="1">Secreted</location>
    </subcellularLocation>
</comment>
<evidence type="ECO:0000256" key="7">
    <source>
        <dbReference type="ARBA" id="ARBA00025160"/>
    </source>
</evidence>
<comment type="subunit">
    <text evidence="3">Binds with high affinity to CRF receptors 2-alpha and 2-beta.</text>
</comment>
<dbReference type="GO" id="GO:0031669">
    <property type="term" value="P:cellular response to nutrient levels"/>
    <property type="evidence" value="ECO:0007669"/>
    <property type="project" value="TreeGrafter"/>
</dbReference>
<evidence type="ECO:0000313" key="10">
    <source>
        <dbReference type="Proteomes" id="UP000515203"/>
    </source>
</evidence>
<keyword evidence="6 8" id="KW-0732">Signal</keyword>
<dbReference type="AlphaFoldDB" id="A0A6P3EX23"/>